<protein>
    <submittedName>
        <fullName evidence="2">Uncharacterized protein</fullName>
    </submittedName>
</protein>
<dbReference type="EMBL" id="CP056067">
    <property type="protein sequence ID" value="UVC54464.1"/>
    <property type="molecule type" value="Genomic_DNA"/>
</dbReference>
<gene>
    <name evidence="2" type="ORF">MACJ_004011</name>
</gene>
<accession>A0A976SL23</accession>
<dbReference type="AlphaFoldDB" id="A0A976SL23"/>
<keyword evidence="1" id="KW-0175">Coiled coil</keyword>
<evidence type="ECO:0000256" key="1">
    <source>
        <dbReference type="SAM" id="Coils"/>
    </source>
</evidence>
<feature type="coiled-coil region" evidence="1">
    <location>
        <begin position="87"/>
        <end position="114"/>
    </location>
</feature>
<proteinExistence type="predicted"/>
<dbReference type="Proteomes" id="UP000244803">
    <property type="component" value="Chromosome 4"/>
</dbReference>
<organism evidence="2 3">
    <name type="scientific">Theileria orientalis</name>
    <dbReference type="NCBI Taxonomy" id="68886"/>
    <lineage>
        <taxon>Eukaryota</taxon>
        <taxon>Sar</taxon>
        <taxon>Alveolata</taxon>
        <taxon>Apicomplexa</taxon>
        <taxon>Aconoidasida</taxon>
        <taxon>Piroplasmida</taxon>
        <taxon>Theileriidae</taxon>
        <taxon>Theileria</taxon>
    </lineage>
</organism>
<sequence>MYKRAYLYSSSAPITLDESVYEHSEKGNKNEKDSTDIEYKDVEIEDDLIKTHPGNKVSYCVCCKGKTFLNNESILKHLNSKNHMKNVKKKEKNSEKVKKIKEEFKKRMDEIDNK</sequence>
<evidence type="ECO:0000313" key="2">
    <source>
        <dbReference type="EMBL" id="UVC54464.1"/>
    </source>
</evidence>
<name>A0A976SL23_THEOR</name>
<evidence type="ECO:0000313" key="3">
    <source>
        <dbReference type="Proteomes" id="UP000244803"/>
    </source>
</evidence>
<reference evidence="2" key="1">
    <citation type="submission" date="2022-07" db="EMBL/GenBank/DDBJ databases">
        <title>Evaluation of T. orientalis genome assembly methods using nanopore sequencing and analysis of variation between genomes.</title>
        <authorList>
            <person name="Yam J."/>
            <person name="Micallef M.L."/>
            <person name="Liu M."/>
            <person name="Djordjevic S.P."/>
            <person name="Bogema D.R."/>
            <person name="Jenkins C."/>
        </authorList>
    </citation>
    <scope>NUCLEOTIDE SEQUENCE</scope>
    <source>
        <strain evidence="2">Fish Creek</strain>
    </source>
</reference>